<dbReference type="CDD" id="cd06263">
    <property type="entry name" value="MAM"/>
    <property type="match status" value="1"/>
</dbReference>
<feature type="domain" description="CUB" evidence="4">
    <location>
        <begin position="555"/>
        <end position="666"/>
    </location>
</feature>
<feature type="domain" description="Thyroglobulin type-1" evidence="6">
    <location>
        <begin position="927"/>
        <end position="1000"/>
    </location>
</feature>
<gene>
    <name evidence="7" type="ORF">CVLEPA_LOCUS28387</name>
</gene>
<dbReference type="InterPro" id="IPR000859">
    <property type="entry name" value="CUB_dom"/>
</dbReference>
<dbReference type="SMART" id="SM00211">
    <property type="entry name" value="TY"/>
    <property type="match status" value="1"/>
</dbReference>
<dbReference type="PROSITE" id="PS01180">
    <property type="entry name" value="CUB"/>
    <property type="match status" value="3"/>
</dbReference>
<sequence>MMHLKRCTVWWSKAFVRGTCGGNNGEELGGAFASPGYPDVPYPANQSCTYEIKVPKGYIVVYKSRFFDLERKRDGYCLDFVEVTDPLGLVRNRFCGSENIYETASTSETLNFTFVSDGSQSGDGFAISWFALDISNTLQTFNCSFDGPIPLCGGWSQSDQDQFDWSFRRGSTPSTKTGPSFDHSTKSDIGKYAYIEASGIGKNYTALLVSPEINLNEYDEYCLQLWYHNNGTGKLNIVLIFGEENGELYTVSESNEGNEWRIYKQTIESATKPIRVGILAIRGETYRSDVAVDDINLMPGPCNVIATEPPDIDEITPGALEAETTAAGYTCTEEDFICDGATVCIPQDYVCNGQQDCFDGTDELNCKAIIMTTPVPAMASTMTTTIAATDTTALICPTNLVFVECGKACTHTCADGEDGPTCNSDCKAGCSCPTHLPVLHDGMCIKYESCPALSRPLEKVSHLRVANITRRTAEIIFNITPTTSSYRIDLFESRSNTLIHSKIINATYVSDDNAMYQYVLSDLASGLDYTVQVYSLRNSEEVSSIPLKFTTLIFCDETITDEVSGVIRSPSILLSNTSGPVNCTYLIISSPGSHIEFEGNFEFFGAPETQTCQDYLDVYRSGYVNDVRNQYCSSGNIERDSSFGDRLRIHFLSHESSRFFISWNAVDASKLPVEYNCSFHEVIQLCPGWNQPSLDDEDWMFYRRSLQADVGILLETKGYALMKSNFPQSDKKALLMSPMFETDTNYCLGLRYYIFGDALLTVLKVFDDDRVVLRELMYVDNLIDTWMTSYLTINDDGSNKPFKIGFEGKQGSTLQSWVAIEEIVFLPENYCFSDFTTSDPFEDVAVMTTIAAPISCPGFLCSDGQCLDLIFVCDGYPDCANDEESCVSQNPFPIGTTTDPVEVSTSSITPQVTTGHPTTTTISSQNLTNCQKSYAEVEEMHANNPEIQDGPIYPSCLPDGSFAPRQCNMFVVVCWCVNTTNGDLIIGTTTLPGKGLELNCDNISLFPTCGGNFTDGFGVIESPNYPSPYTTLWPCIYNILRADKKQYVEITITDMQLAPQSINGQCLADRVVFANEHGFSYSLCGQTLPTTPLLFGFDVSIQLVPVNQIGLYKGFSLGYSLKRCEISNQEFSHQALACDRTCDNLNPVCTRNLVERCICPEEYPILFNERCIEENQCPELTTVMESTTAQPSTVDNIRTAPTAGYHSKTMMPHFEDSYGSKLPEAVVSTASTLLPTLSSAILTSSQAATSDSSVHLELPEVTVLDIDTETICVRIKHTTRADSYLVTVDLIEVSSEVGISDTFQDVVPTTPYTYACFFDLVPSGMYSTSVQAKIGTEFIKTAKVNKNFTKPGIVSTPVPPVYEQTESIKQWKDSYNQWRNQTLNQWYPTFSTYVKAVSSQLKVEPDPSKCLIPVRPSCGVKPKTFIDFNGCLFFICESPSKQGIITQKDVLAWQKEYAIFNNYLMPLWRKLLNAYSQTVQQELP</sequence>
<feature type="domain" description="MAM" evidence="5">
    <location>
        <begin position="675"/>
        <end position="833"/>
    </location>
</feature>
<feature type="domain" description="CUB" evidence="4">
    <location>
        <begin position="20"/>
        <end position="132"/>
    </location>
</feature>
<dbReference type="CDD" id="cd19941">
    <property type="entry name" value="TIL"/>
    <property type="match status" value="2"/>
</dbReference>
<organism evidence="7 8">
    <name type="scientific">Clavelina lepadiformis</name>
    <name type="common">Light-bulb sea squirt</name>
    <name type="synonym">Ascidia lepadiformis</name>
    <dbReference type="NCBI Taxonomy" id="159417"/>
    <lineage>
        <taxon>Eukaryota</taxon>
        <taxon>Metazoa</taxon>
        <taxon>Chordata</taxon>
        <taxon>Tunicata</taxon>
        <taxon>Ascidiacea</taxon>
        <taxon>Aplousobranchia</taxon>
        <taxon>Clavelinidae</taxon>
        <taxon>Clavelina</taxon>
    </lineage>
</organism>
<protein>
    <submittedName>
        <fullName evidence="7">Uncharacterized protein</fullName>
    </submittedName>
</protein>
<dbReference type="PROSITE" id="PS51162">
    <property type="entry name" value="THYROGLOBULIN_1_2"/>
    <property type="match status" value="1"/>
</dbReference>
<dbReference type="InterPro" id="IPR000716">
    <property type="entry name" value="Thyroglobulin_1"/>
</dbReference>
<dbReference type="CDD" id="cd00112">
    <property type="entry name" value="LDLa"/>
    <property type="match status" value="2"/>
</dbReference>
<dbReference type="SUPFAM" id="SSF57610">
    <property type="entry name" value="Thyroglobulin type-1 domain"/>
    <property type="match status" value="1"/>
</dbReference>
<keyword evidence="1 2" id="KW-1015">Disulfide bond</keyword>
<dbReference type="Pfam" id="PF00057">
    <property type="entry name" value="Ldl_recept_a"/>
    <property type="match status" value="1"/>
</dbReference>
<accession>A0ABP0GXX8</accession>
<evidence type="ECO:0000259" key="5">
    <source>
        <dbReference type="PROSITE" id="PS50060"/>
    </source>
</evidence>
<name>A0ABP0GXX8_CLALP</name>
<dbReference type="SUPFAM" id="SSF49854">
    <property type="entry name" value="Spermadhesin, CUB domain"/>
    <property type="match status" value="3"/>
</dbReference>
<evidence type="ECO:0000313" key="8">
    <source>
        <dbReference type="Proteomes" id="UP001642483"/>
    </source>
</evidence>
<dbReference type="Gene3D" id="2.60.120.200">
    <property type="match status" value="2"/>
</dbReference>
<feature type="domain" description="CUB" evidence="4">
    <location>
        <begin position="1009"/>
        <end position="1122"/>
    </location>
</feature>
<evidence type="ECO:0000256" key="3">
    <source>
        <dbReference type="PROSITE-ProRule" id="PRU00500"/>
    </source>
</evidence>
<dbReference type="Pfam" id="PF01826">
    <property type="entry name" value="TIL"/>
    <property type="match status" value="1"/>
</dbReference>
<evidence type="ECO:0000256" key="1">
    <source>
        <dbReference type="ARBA" id="ARBA00023157"/>
    </source>
</evidence>
<dbReference type="InterPro" id="IPR036084">
    <property type="entry name" value="Ser_inhib-like_sf"/>
</dbReference>
<dbReference type="SMART" id="SM00042">
    <property type="entry name" value="CUB"/>
    <property type="match status" value="3"/>
</dbReference>
<dbReference type="Pfam" id="PF00629">
    <property type="entry name" value="MAM"/>
    <property type="match status" value="2"/>
</dbReference>
<comment type="caution">
    <text evidence="7">The sequence shown here is derived from an EMBL/GenBank/DDBJ whole genome shotgun (WGS) entry which is preliminary data.</text>
</comment>
<dbReference type="InterPro" id="IPR052129">
    <property type="entry name" value="Spermadhesin-Link_domain"/>
</dbReference>
<dbReference type="Proteomes" id="UP001642483">
    <property type="component" value="Unassembled WGS sequence"/>
</dbReference>
<dbReference type="Pfam" id="PF00431">
    <property type="entry name" value="CUB"/>
    <property type="match status" value="3"/>
</dbReference>
<dbReference type="InterPro" id="IPR036055">
    <property type="entry name" value="LDL_receptor-like_sf"/>
</dbReference>
<dbReference type="Gene3D" id="2.60.120.290">
    <property type="entry name" value="Spermadhesin, CUB domain"/>
    <property type="match status" value="3"/>
</dbReference>
<dbReference type="Gene3D" id="2.10.25.10">
    <property type="entry name" value="Laminin"/>
    <property type="match status" value="2"/>
</dbReference>
<dbReference type="InterPro" id="IPR002172">
    <property type="entry name" value="LDrepeatLR_classA_rpt"/>
</dbReference>
<dbReference type="Gene3D" id="4.10.400.10">
    <property type="entry name" value="Low-density Lipoprotein Receptor"/>
    <property type="match status" value="1"/>
</dbReference>
<dbReference type="SMART" id="SM00192">
    <property type="entry name" value="LDLa"/>
    <property type="match status" value="2"/>
</dbReference>
<dbReference type="InterPro" id="IPR036116">
    <property type="entry name" value="FN3_sf"/>
</dbReference>
<feature type="disulfide bond" evidence="2">
    <location>
        <begin position="351"/>
        <end position="366"/>
    </location>
</feature>
<dbReference type="SMART" id="SM00137">
    <property type="entry name" value="MAM"/>
    <property type="match status" value="1"/>
</dbReference>
<dbReference type="InterPro" id="IPR013320">
    <property type="entry name" value="ConA-like_dom_sf"/>
</dbReference>
<feature type="domain" description="MAM" evidence="5">
    <location>
        <begin position="141"/>
        <end position="304"/>
    </location>
</feature>
<dbReference type="InterPro" id="IPR000998">
    <property type="entry name" value="MAM_dom"/>
</dbReference>
<dbReference type="Gene3D" id="4.10.800.10">
    <property type="entry name" value="Thyroglobulin type-1"/>
    <property type="match status" value="1"/>
</dbReference>
<dbReference type="Pfam" id="PF00086">
    <property type="entry name" value="Thyroglobulin_1"/>
    <property type="match status" value="1"/>
</dbReference>
<feature type="disulfide bond" evidence="3">
    <location>
        <begin position="967"/>
        <end position="974"/>
    </location>
</feature>
<dbReference type="InterPro" id="IPR023415">
    <property type="entry name" value="LDLR_class-A_CS"/>
</dbReference>
<dbReference type="InterPro" id="IPR035914">
    <property type="entry name" value="Sperma_CUB_dom_sf"/>
</dbReference>
<dbReference type="EMBL" id="CAWYQH010000141">
    <property type="protein sequence ID" value="CAK8695100.1"/>
    <property type="molecule type" value="Genomic_DNA"/>
</dbReference>
<dbReference type="PRINTS" id="PR00261">
    <property type="entry name" value="LDLRECEPTOR"/>
</dbReference>
<proteinExistence type="predicted"/>
<dbReference type="PANTHER" id="PTHR46908:SF4">
    <property type="entry name" value="TUMOR NECROSIS FACTOR-INDUCIBLE GENE 6 PROTEIN"/>
    <property type="match status" value="1"/>
</dbReference>
<dbReference type="SUPFAM" id="SSF49899">
    <property type="entry name" value="Concanavalin A-like lectins/glucanases"/>
    <property type="match status" value="2"/>
</dbReference>
<dbReference type="PANTHER" id="PTHR46908">
    <property type="entry name" value="CUBILIN-LIKE PROTEIN"/>
    <property type="match status" value="1"/>
</dbReference>
<dbReference type="SUPFAM" id="SSF57424">
    <property type="entry name" value="LDL receptor-like module"/>
    <property type="match status" value="2"/>
</dbReference>
<dbReference type="PROSITE" id="PS01209">
    <property type="entry name" value="LDLRA_1"/>
    <property type="match status" value="1"/>
</dbReference>
<dbReference type="SUPFAM" id="SSF57567">
    <property type="entry name" value="Serine protease inhibitors"/>
    <property type="match status" value="2"/>
</dbReference>
<comment type="caution">
    <text evidence="2">Lacks conserved residue(s) required for the propagation of feature annotation.</text>
</comment>
<evidence type="ECO:0000259" key="4">
    <source>
        <dbReference type="PROSITE" id="PS01180"/>
    </source>
</evidence>
<dbReference type="PROSITE" id="PS50060">
    <property type="entry name" value="MAM_2"/>
    <property type="match status" value="2"/>
</dbReference>
<reference evidence="7 8" key="1">
    <citation type="submission" date="2024-02" db="EMBL/GenBank/DDBJ databases">
        <authorList>
            <person name="Daric V."/>
            <person name="Darras S."/>
        </authorList>
    </citation>
    <scope>NUCLEOTIDE SEQUENCE [LARGE SCALE GENOMIC DNA]</scope>
</reference>
<dbReference type="InterPro" id="IPR002919">
    <property type="entry name" value="TIL_dom"/>
</dbReference>
<keyword evidence="8" id="KW-1185">Reference proteome</keyword>
<dbReference type="CDD" id="cd00191">
    <property type="entry name" value="TY"/>
    <property type="match status" value="1"/>
</dbReference>
<dbReference type="InterPro" id="IPR036857">
    <property type="entry name" value="Thyroglobulin_1_sf"/>
</dbReference>
<dbReference type="CDD" id="cd00041">
    <property type="entry name" value="CUB"/>
    <property type="match status" value="3"/>
</dbReference>
<dbReference type="PROSITE" id="PS50068">
    <property type="entry name" value="LDLRA_2"/>
    <property type="match status" value="1"/>
</dbReference>
<evidence type="ECO:0000256" key="2">
    <source>
        <dbReference type="PROSITE-ProRule" id="PRU00124"/>
    </source>
</evidence>
<evidence type="ECO:0000313" key="7">
    <source>
        <dbReference type="EMBL" id="CAK8695100.1"/>
    </source>
</evidence>
<evidence type="ECO:0000259" key="6">
    <source>
        <dbReference type="PROSITE" id="PS51162"/>
    </source>
</evidence>
<dbReference type="SUPFAM" id="SSF49265">
    <property type="entry name" value="Fibronectin type III"/>
    <property type="match status" value="1"/>
</dbReference>